<name>A0A2X0QD90_BROTH</name>
<evidence type="ECO:0000313" key="1">
    <source>
        <dbReference type="EMBL" id="SPP26724.1"/>
    </source>
</evidence>
<reference evidence="2" key="1">
    <citation type="submission" date="2018-04" db="EMBL/GenBank/DDBJ databases">
        <authorList>
            <person name="Illikoud N."/>
        </authorList>
    </citation>
    <scope>NUCLEOTIDE SEQUENCE [LARGE SCALE GENOMIC DNA]</scope>
</reference>
<protein>
    <submittedName>
        <fullName evidence="1">Uncharacterized protein</fullName>
    </submittedName>
</protein>
<proteinExistence type="predicted"/>
<organism evidence="1 2">
    <name type="scientific">Brochothrix thermosphacta</name>
    <name type="common">Microbacterium thermosphactum</name>
    <dbReference type="NCBI Taxonomy" id="2756"/>
    <lineage>
        <taxon>Bacteria</taxon>
        <taxon>Bacillati</taxon>
        <taxon>Bacillota</taxon>
        <taxon>Bacilli</taxon>
        <taxon>Bacillales</taxon>
        <taxon>Listeriaceae</taxon>
        <taxon>Brochothrix</taxon>
    </lineage>
</organism>
<dbReference type="AlphaFoldDB" id="A0A2X0QD90"/>
<dbReference type="Proteomes" id="UP000270190">
    <property type="component" value="Unassembled WGS sequence"/>
</dbReference>
<dbReference type="EMBL" id="OUNC01000003">
    <property type="protein sequence ID" value="SPP26724.1"/>
    <property type="molecule type" value="Genomic_DNA"/>
</dbReference>
<evidence type="ECO:0000313" key="2">
    <source>
        <dbReference type="Proteomes" id="UP000270190"/>
    </source>
</evidence>
<accession>A0A2X0QD90</accession>
<gene>
    <name evidence="1" type="ORF">BTBSAS_110073</name>
</gene>
<sequence>MEVSYSEFFKVTQEENDLADEFGDELVGLMKKSLNIRIKTSISKFWIPYWLLISDCIME</sequence>